<dbReference type="Pfam" id="PF00400">
    <property type="entry name" value="WD40"/>
    <property type="match status" value="2"/>
</dbReference>
<feature type="repeat" description="WD" evidence="3">
    <location>
        <begin position="65"/>
        <end position="97"/>
    </location>
</feature>
<protein>
    <submittedName>
        <fullName evidence="5">WD40 repeat-like protein</fullName>
    </submittedName>
</protein>
<feature type="repeat" description="WD" evidence="3">
    <location>
        <begin position="298"/>
        <end position="339"/>
    </location>
</feature>
<comment type="caution">
    <text evidence="5">The sequence shown here is derived from an EMBL/GenBank/DDBJ whole genome shotgun (WGS) entry which is preliminary data.</text>
</comment>
<dbReference type="InterPro" id="IPR001680">
    <property type="entry name" value="WD40_rpt"/>
</dbReference>
<keyword evidence="6" id="KW-1185">Reference proteome</keyword>
<dbReference type="InterPro" id="IPR036322">
    <property type="entry name" value="WD40_repeat_dom_sf"/>
</dbReference>
<evidence type="ECO:0000313" key="6">
    <source>
        <dbReference type="Proteomes" id="UP000193922"/>
    </source>
</evidence>
<evidence type="ECO:0000256" key="2">
    <source>
        <dbReference type="ARBA" id="ARBA00022737"/>
    </source>
</evidence>
<dbReference type="STRING" id="61395.A0A1Y1W9W7"/>
<dbReference type="SMART" id="SM00320">
    <property type="entry name" value="WD40"/>
    <property type="match status" value="3"/>
</dbReference>
<evidence type="ECO:0000313" key="5">
    <source>
        <dbReference type="EMBL" id="ORX69944.1"/>
    </source>
</evidence>
<feature type="region of interest" description="Disordered" evidence="4">
    <location>
        <begin position="332"/>
        <end position="360"/>
    </location>
</feature>
<keyword evidence="2" id="KW-0677">Repeat</keyword>
<dbReference type="InterPro" id="IPR019775">
    <property type="entry name" value="WD40_repeat_CS"/>
</dbReference>
<dbReference type="GeneID" id="63806974"/>
<dbReference type="PANTHER" id="PTHR22889:SF0">
    <property type="entry name" value="WD REPEAT-CONTAINING PROTEIN 89"/>
    <property type="match status" value="1"/>
</dbReference>
<accession>A0A1Y1W9W7</accession>
<dbReference type="Gene3D" id="2.130.10.10">
    <property type="entry name" value="YVTN repeat-like/Quinoprotein amine dehydrogenase"/>
    <property type="match status" value="2"/>
</dbReference>
<organism evidence="5 6">
    <name type="scientific">Linderina pennispora</name>
    <dbReference type="NCBI Taxonomy" id="61395"/>
    <lineage>
        <taxon>Eukaryota</taxon>
        <taxon>Fungi</taxon>
        <taxon>Fungi incertae sedis</taxon>
        <taxon>Zoopagomycota</taxon>
        <taxon>Kickxellomycotina</taxon>
        <taxon>Kickxellomycetes</taxon>
        <taxon>Kickxellales</taxon>
        <taxon>Kickxellaceae</taxon>
        <taxon>Linderina</taxon>
    </lineage>
</organism>
<sequence>MSRIPVTSTPSLLPKLHLQHSAFFDLGSDVYIFETLRTTAGIAVSASNNSIKLYDPQTLMPAATNTYHSDRVTQIKARPNMLLSSSFDQQVAIWDLRQSFGRPAMSFRANSPVLSFDMSLDEKMLVGGTKLDDDLQATVCFWDIHAGKLAKVFEESHSDDITNIQCHPGNAKQLLSGSSDGLVCTYDVSQFDEDEALQFVANIGASVSQCGFFGPDAQFIYAQSDMETLQLWTSDATMLADFGDVRDVVQAGVPIDYVIGCRYDPVQQRLYLLGGSNSGDVHVMHVGAGSFEHVQVLSGGHGDIVRGFDWDAAGGWAVSGGEDGRLSLWSTEKPSTPVVMPSRNAEGSKKSAGGRRFNPY</sequence>
<dbReference type="SUPFAM" id="SSF50978">
    <property type="entry name" value="WD40 repeat-like"/>
    <property type="match status" value="1"/>
</dbReference>
<evidence type="ECO:0000256" key="4">
    <source>
        <dbReference type="SAM" id="MobiDB-lite"/>
    </source>
</evidence>
<dbReference type="PANTHER" id="PTHR22889">
    <property type="entry name" value="WD REPEAT-CONTAINING PROTEIN 89"/>
    <property type="match status" value="1"/>
</dbReference>
<name>A0A1Y1W9W7_9FUNG</name>
<reference evidence="5 6" key="1">
    <citation type="submission" date="2016-07" db="EMBL/GenBank/DDBJ databases">
        <title>Pervasive Adenine N6-methylation of Active Genes in Fungi.</title>
        <authorList>
            <consortium name="DOE Joint Genome Institute"/>
            <person name="Mondo S.J."/>
            <person name="Dannebaum R.O."/>
            <person name="Kuo R.C."/>
            <person name="Labutti K."/>
            <person name="Haridas S."/>
            <person name="Kuo A."/>
            <person name="Salamov A."/>
            <person name="Ahrendt S.R."/>
            <person name="Lipzen A."/>
            <person name="Sullivan W."/>
            <person name="Andreopoulos W.B."/>
            <person name="Clum A."/>
            <person name="Lindquist E."/>
            <person name="Daum C."/>
            <person name="Ramamoorthy G.K."/>
            <person name="Gryganskyi A."/>
            <person name="Culley D."/>
            <person name="Magnuson J.K."/>
            <person name="James T.Y."/>
            <person name="O'Malley M.A."/>
            <person name="Stajich J.E."/>
            <person name="Spatafora J.W."/>
            <person name="Visel A."/>
            <person name="Grigoriev I.V."/>
        </authorList>
    </citation>
    <scope>NUCLEOTIDE SEQUENCE [LARGE SCALE GENOMIC DNA]</scope>
    <source>
        <strain evidence="5 6">ATCC 12442</strain>
    </source>
</reference>
<dbReference type="InterPro" id="IPR015943">
    <property type="entry name" value="WD40/YVTN_repeat-like_dom_sf"/>
</dbReference>
<dbReference type="AlphaFoldDB" id="A0A1Y1W9W7"/>
<gene>
    <name evidence="5" type="ORF">DL89DRAFT_292631</name>
</gene>
<dbReference type="PROSITE" id="PS00678">
    <property type="entry name" value="WD_REPEATS_1"/>
    <property type="match status" value="1"/>
</dbReference>
<proteinExistence type="predicted"/>
<dbReference type="OrthoDB" id="25131at2759"/>
<keyword evidence="1 3" id="KW-0853">WD repeat</keyword>
<dbReference type="RefSeq" id="XP_040743582.1">
    <property type="nucleotide sequence ID" value="XM_040890326.1"/>
</dbReference>
<dbReference type="PROSITE" id="PS50082">
    <property type="entry name" value="WD_REPEATS_2"/>
    <property type="match status" value="2"/>
</dbReference>
<dbReference type="EMBL" id="MCFD01000006">
    <property type="protein sequence ID" value="ORX69944.1"/>
    <property type="molecule type" value="Genomic_DNA"/>
</dbReference>
<evidence type="ECO:0000256" key="3">
    <source>
        <dbReference type="PROSITE-ProRule" id="PRU00221"/>
    </source>
</evidence>
<dbReference type="InterPro" id="IPR039328">
    <property type="entry name" value="WDR89"/>
</dbReference>
<evidence type="ECO:0000256" key="1">
    <source>
        <dbReference type="ARBA" id="ARBA00022574"/>
    </source>
</evidence>
<dbReference type="Proteomes" id="UP000193922">
    <property type="component" value="Unassembled WGS sequence"/>
</dbReference>